<evidence type="ECO:0000313" key="3">
    <source>
        <dbReference type="EMBL" id="HIX69048.1"/>
    </source>
</evidence>
<reference evidence="3" key="1">
    <citation type="journal article" date="2021" name="PeerJ">
        <title>Extensive microbial diversity within the chicken gut microbiome revealed by metagenomics and culture.</title>
        <authorList>
            <person name="Gilroy R."/>
            <person name="Ravi A."/>
            <person name="Getino M."/>
            <person name="Pursley I."/>
            <person name="Horton D.L."/>
            <person name="Alikhan N.F."/>
            <person name="Baker D."/>
            <person name="Gharbi K."/>
            <person name="Hall N."/>
            <person name="Watson M."/>
            <person name="Adriaenssens E.M."/>
            <person name="Foster-Nyarko E."/>
            <person name="Jarju S."/>
            <person name="Secka A."/>
            <person name="Antonio M."/>
            <person name="Oren A."/>
            <person name="Chaudhuri R.R."/>
            <person name="La Ragione R."/>
            <person name="Hildebrand F."/>
            <person name="Pallen M.J."/>
        </authorList>
    </citation>
    <scope>NUCLEOTIDE SEQUENCE</scope>
    <source>
        <strain evidence="3">CHK191-13928</strain>
    </source>
</reference>
<dbReference type="InterPro" id="IPR036890">
    <property type="entry name" value="HATPase_C_sf"/>
</dbReference>
<evidence type="ECO:0000313" key="4">
    <source>
        <dbReference type="Proteomes" id="UP000886721"/>
    </source>
</evidence>
<sequence length="326" mass="37508">MNQTISVILLFLFTFFIGKLIRKLNPSSFIQGCLTEKKQQIIAVGIGIFIAGSSHYLFLLSGVIEDSNQFMAAIGLFLLLFFSLLFHYITKSILQAQTEKTQQQMIAQQTAYIQTLEDIQKDVRLYRHDFRNMMSGMYLDVKKGKTDVLESYMKQMFQDFDENIGAKIQLANQMVHLEIVELKSLLITKLSHFHSMKIPYHLEVLYPVRTCAMRTSDLLRCIGILLDNAAEAAQEHSGDIDIMITAAKQETAFIISNFAPQSPNLSYIWKRGYSTKGKDRGLGLYSYRQITDQYENVTCAVSWKNQRFYQELRIGGTFYDTNLIMR</sequence>
<dbReference type="Gene3D" id="3.30.565.10">
    <property type="entry name" value="Histidine kinase-like ATPase, C-terminal domain"/>
    <property type="match status" value="1"/>
</dbReference>
<dbReference type="PANTHER" id="PTHR40448:SF1">
    <property type="entry name" value="TWO-COMPONENT SENSOR HISTIDINE KINASE"/>
    <property type="match status" value="1"/>
</dbReference>
<evidence type="ECO:0000256" key="1">
    <source>
        <dbReference type="SAM" id="Phobius"/>
    </source>
</evidence>
<gene>
    <name evidence="3" type="ORF">H9735_13140</name>
</gene>
<reference evidence="3" key="2">
    <citation type="submission" date="2021-04" db="EMBL/GenBank/DDBJ databases">
        <authorList>
            <person name="Gilroy R."/>
        </authorList>
    </citation>
    <scope>NUCLEOTIDE SEQUENCE</scope>
    <source>
        <strain evidence="3">CHK191-13928</strain>
    </source>
</reference>
<proteinExistence type="predicted"/>
<name>A0A9D1WXM2_9FIRM</name>
<dbReference type="InterPro" id="IPR032834">
    <property type="entry name" value="NatK-like_C"/>
</dbReference>
<dbReference type="AlphaFoldDB" id="A0A9D1WXM2"/>
<feature type="transmembrane region" description="Helical" evidence="1">
    <location>
        <begin position="70"/>
        <end position="90"/>
    </location>
</feature>
<feature type="transmembrane region" description="Helical" evidence="1">
    <location>
        <begin position="41"/>
        <end position="64"/>
    </location>
</feature>
<feature type="domain" description="Sensor histidine kinase NatK-like C-terminal" evidence="2">
    <location>
        <begin position="214"/>
        <end position="314"/>
    </location>
</feature>
<keyword evidence="1" id="KW-0472">Membrane</keyword>
<dbReference type="PANTHER" id="PTHR40448">
    <property type="entry name" value="TWO-COMPONENT SENSOR HISTIDINE KINASE"/>
    <property type="match status" value="1"/>
</dbReference>
<protein>
    <submittedName>
        <fullName evidence="3">GHKL domain-containing protein</fullName>
    </submittedName>
</protein>
<dbReference type="GO" id="GO:0042802">
    <property type="term" value="F:identical protein binding"/>
    <property type="evidence" value="ECO:0007669"/>
    <property type="project" value="TreeGrafter"/>
</dbReference>
<keyword evidence="1" id="KW-0812">Transmembrane</keyword>
<dbReference type="SUPFAM" id="SSF55874">
    <property type="entry name" value="ATPase domain of HSP90 chaperone/DNA topoisomerase II/histidine kinase"/>
    <property type="match status" value="1"/>
</dbReference>
<comment type="caution">
    <text evidence="3">The sequence shown here is derived from an EMBL/GenBank/DDBJ whole genome shotgun (WGS) entry which is preliminary data.</text>
</comment>
<keyword evidence="1" id="KW-1133">Transmembrane helix</keyword>
<dbReference type="EMBL" id="DXEM01000039">
    <property type="protein sequence ID" value="HIX69048.1"/>
    <property type="molecule type" value="Genomic_DNA"/>
</dbReference>
<evidence type="ECO:0000259" key="2">
    <source>
        <dbReference type="Pfam" id="PF14501"/>
    </source>
</evidence>
<dbReference type="Proteomes" id="UP000886721">
    <property type="component" value="Unassembled WGS sequence"/>
</dbReference>
<feature type="transmembrane region" description="Helical" evidence="1">
    <location>
        <begin position="6"/>
        <end position="21"/>
    </location>
</feature>
<accession>A0A9D1WXM2</accession>
<dbReference type="Pfam" id="PF14501">
    <property type="entry name" value="HATPase_c_5"/>
    <property type="match status" value="1"/>
</dbReference>
<organism evidence="3 4">
    <name type="scientific">Candidatus Anaerostipes excrementavium</name>
    <dbReference type="NCBI Taxonomy" id="2838463"/>
    <lineage>
        <taxon>Bacteria</taxon>
        <taxon>Bacillati</taxon>
        <taxon>Bacillota</taxon>
        <taxon>Clostridia</taxon>
        <taxon>Lachnospirales</taxon>
        <taxon>Lachnospiraceae</taxon>
        <taxon>Anaerostipes</taxon>
    </lineage>
</organism>